<evidence type="ECO:0000256" key="5">
    <source>
        <dbReference type="ARBA" id="ARBA00022792"/>
    </source>
</evidence>
<evidence type="ECO:0000256" key="8">
    <source>
        <dbReference type="ARBA" id="ARBA00023136"/>
    </source>
</evidence>
<feature type="transmembrane region" description="Helical" evidence="11">
    <location>
        <begin position="89"/>
        <end position="109"/>
    </location>
</feature>
<sequence>MSPDPPFYQPTRGLYDVYCLKMASDPELVESHIPSGENCLDKSVNLGTKGLMWGAFYGAVEACVSVESRLITKSGPLLMYTLRTIRSRGLIGGSVLFTYAGVCCLSSRLRTKDDYFNAFVGGAMAASIVGIYARSIPLTLGLSFASGVTMAIIKYRHGTYLPPIPLRGATIRQQERAWPTNESR</sequence>
<dbReference type="GO" id="GO:0006120">
    <property type="term" value="P:mitochondrial electron transport, NADH to ubiquinone"/>
    <property type="evidence" value="ECO:0007669"/>
    <property type="project" value="InterPro"/>
</dbReference>
<comment type="similarity">
    <text evidence="2">Belongs to the complex I NDUFA11 subunit family.</text>
</comment>
<proteinExistence type="inferred from homology"/>
<dbReference type="GO" id="GO:0005743">
    <property type="term" value="C:mitochondrial inner membrane"/>
    <property type="evidence" value="ECO:0007669"/>
    <property type="project" value="UniProtKB-SubCell"/>
</dbReference>
<evidence type="ECO:0000256" key="9">
    <source>
        <dbReference type="ARBA" id="ARBA00030608"/>
    </source>
</evidence>
<evidence type="ECO:0000313" key="12">
    <source>
        <dbReference type="EnsemblMetazoa" id="Aqu2.1.22807_001"/>
    </source>
</evidence>
<keyword evidence="7" id="KW-0496">Mitochondrion</keyword>
<evidence type="ECO:0000256" key="6">
    <source>
        <dbReference type="ARBA" id="ARBA00022989"/>
    </source>
</evidence>
<dbReference type="GO" id="GO:0045271">
    <property type="term" value="C:respiratory chain complex I"/>
    <property type="evidence" value="ECO:0007669"/>
    <property type="project" value="InterPro"/>
</dbReference>
<evidence type="ECO:0000256" key="11">
    <source>
        <dbReference type="SAM" id="Phobius"/>
    </source>
</evidence>
<keyword evidence="6 11" id="KW-1133">Transmembrane helix</keyword>
<reference evidence="12" key="1">
    <citation type="submission" date="2017-05" db="UniProtKB">
        <authorList>
            <consortium name="EnsemblMetazoa"/>
        </authorList>
    </citation>
    <scope>IDENTIFICATION</scope>
</reference>
<organism evidence="12">
    <name type="scientific">Amphimedon queenslandica</name>
    <name type="common">Sponge</name>
    <dbReference type="NCBI Taxonomy" id="400682"/>
    <lineage>
        <taxon>Eukaryota</taxon>
        <taxon>Metazoa</taxon>
        <taxon>Porifera</taxon>
        <taxon>Demospongiae</taxon>
        <taxon>Heteroscleromorpha</taxon>
        <taxon>Haplosclerida</taxon>
        <taxon>Niphatidae</taxon>
        <taxon>Amphimedon</taxon>
    </lineage>
</organism>
<keyword evidence="4 11" id="KW-0812">Transmembrane</keyword>
<dbReference type="OMA" id="ELDGHNC"/>
<protein>
    <recommendedName>
        <fullName evidence="3">NADH dehydrogenase [ubiquinone] 1 alpha subcomplex subunit 11</fullName>
    </recommendedName>
    <alternativeName>
        <fullName evidence="9">Complex I-B14.7</fullName>
    </alternativeName>
    <alternativeName>
        <fullName evidence="10">NADH-ubiquinone oxidoreductase subunit B14.7</fullName>
    </alternativeName>
</protein>
<keyword evidence="8 11" id="KW-0472">Membrane</keyword>
<dbReference type="InterPro" id="IPR039205">
    <property type="entry name" value="NDUFA11"/>
</dbReference>
<evidence type="ECO:0000256" key="7">
    <source>
        <dbReference type="ARBA" id="ARBA00023128"/>
    </source>
</evidence>
<evidence type="ECO:0000256" key="4">
    <source>
        <dbReference type="ARBA" id="ARBA00022692"/>
    </source>
</evidence>
<evidence type="ECO:0000256" key="1">
    <source>
        <dbReference type="ARBA" id="ARBA00004292"/>
    </source>
</evidence>
<dbReference type="PANTHER" id="PTHR21382">
    <property type="entry name" value="NADH-UBIQUINONE OXIDOREDUCTASE SUBUNIT"/>
    <property type="match status" value="1"/>
</dbReference>
<dbReference type="EnsemblMetazoa" id="Aqu2.1.22807_001">
    <property type="protein sequence ID" value="Aqu2.1.22807_001"/>
    <property type="gene ID" value="Aqu2.1.22807"/>
</dbReference>
<feature type="transmembrane region" description="Helical" evidence="11">
    <location>
        <begin position="115"/>
        <end position="133"/>
    </location>
</feature>
<evidence type="ECO:0000256" key="3">
    <source>
        <dbReference type="ARBA" id="ARBA00018191"/>
    </source>
</evidence>
<evidence type="ECO:0000256" key="10">
    <source>
        <dbReference type="ARBA" id="ARBA00031497"/>
    </source>
</evidence>
<dbReference type="AlphaFoldDB" id="A0A1X7U4G9"/>
<comment type="subcellular location">
    <subcellularLocation>
        <location evidence="1">Mitochondrion inner membrane</location>
        <topology evidence="1">Multi-pass membrane protein</topology>
        <orientation evidence="1">Matrix side</orientation>
    </subcellularLocation>
</comment>
<dbReference type="Pfam" id="PF02466">
    <property type="entry name" value="Tim17"/>
    <property type="match status" value="1"/>
</dbReference>
<keyword evidence="5" id="KW-0999">Mitochondrion inner membrane</keyword>
<dbReference type="PANTHER" id="PTHR21382:SF1">
    <property type="entry name" value="NADH DEHYDROGENASE [UBIQUINONE] 1 ALPHA SUBCOMPLEX SUBUNIT 11"/>
    <property type="match status" value="1"/>
</dbReference>
<accession>A0A1X7U4G9</accession>
<evidence type="ECO:0000256" key="2">
    <source>
        <dbReference type="ARBA" id="ARBA00008699"/>
    </source>
</evidence>
<name>A0A1X7U4G9_AMPQE</name>
<dbReference type="InParanoid" id="A0A1X7U4G9"/>